<dbReference type="OrthoDB" id="9767864at2"/>
<organism evidence="5 6">
    <name type="scientific">Streptomyces pactum</name>
    <dbReference type="NCBI Taxonomy" id="68249"/>
    <lineage>
        <taxon>Bacteria</taxon>
        <taxon>Bacillati</taxon>
        <taxon>Actinomycetota</taxon>
        <taxon>Actinomycetes</taxon>
        <taxon>Kitasatosporales</taxon>
        <taxon>Streptomycetaceae</taxon>
        <taxon>Streptomyces</taxon>
    </lineage>
</organism>
<feature type="compositionally biased region" description="Basic and acidic residues" evidence="2">
    <location>
        <begin position="178"/>
        <end position="200"/>
    </location>
</feature>
<reference evidence="5 6" key="1">
    <citation type="submission" date="2017-02" db="EMBL/GenBank/DDBJ databases">
        <title>Streptomyces pactum ACT12 Genome sequencing and assembly.</title>
        <authorList>
            <person name="Xue Q."/>
            <person name="Yan X."/>
            <person name="Jia L."/>
            <person name="Yan H."/>
        </authorList>
    </citation>
    <scope>NUCLEOTIDE SEQUENCE [LARGE SCALE GENOMIC DNA]</scope>
    <source>
        <strain evidence="5 6">ACT12</strain>
    </source>
</reference>
<dbReference type="InterPro" id="IPR035089">
    <property type="entry name" value="Phage_sheath_subtilisin"/>
</dbReference>
<sequence length="613" mass="65488">MPVNVTYPGVYIDEVKSSVRTIAGVPTSVAAFVGHAPRGPVDRPVHITGWADYEANFGGLQANCPMSYAVYQFYLNGGSEAEIVRVVKEDEEVVHLPLPTTPSARQPARPPSPPAENGEAAEPSHAAGDDVASGEQNRGRDGAGGAGRQAAGRPGGEPTGSPGLVAASPGRWARKLRARVDHDTSEFEPSELRDNPDPPRELFNLTVRDMATGAEERYLNVSVEPGSPRGLAQLLESSQLVRVAPGASLDTVPQANAVPKDVSDPFAARTPHAPKGQAPFYYAPVDADASRTDRETSPPPLAAYAGNASLKTGLYQLLKTDIFNMLCLPDAHWLDEHREGAAKSLRAEALRLCLQRRAVLLVDPPPKWTSPEPSGDSNAGVVAAVLASAEEVEAGDGGRNAAVYYPRVLAPDPLLGGAVRPFPPCGVMAGVLARTDVQRGVWKAPAGTDASLSGVSDLEVPLTDPEIGRLNPVGINCLRRLPAAGPVAWGARTLRGADRLADEWKYLPVRRLALFIEESLFRGTQWVVFEPNDEPLWASVRLNVGAFMNSLFRAGAFQGRTPQEAYLVKCDKDTNPQNDIDRGIVNIHVGFAPLKPAEFVIVHIQQLAGQIQV</sequence>
<comment type="similarity">
    <text evidence="1">Belongs to the myoviridae tail sheath protein family.</text>
</comment>
<gene>
    <name evidence="5" type="ORF">B1H29_04580</name>
</gene>
<dbReference type="EMBL" id="CP019724">
    <property type="protein sequence ID" value="AQS66296.1"/>
    <property type="molecule type" value="Genomic_DNA"/>
</dbReference>
<keyword evidence="6" id="KW-1185">Reference proteome</keyword>
<dbReference type="PANTHER" id="PTHR35861">
    <property type="match status" value="1"/>
</dbReference>
<proteinExistence type="inferred from homology"/>
<feature type="domain" description="Tail sheath protein C-terminal" evidence="4">
    <location>
        <begin position="503"/>
        <end position="605"/>
    </location>
</feature>
<dbReference type="Proteomes" id="UP000189443">
    <property type="component" value="Chromosome"/>
</dbReference>
<evidence type="ECO:0008006" key="7">
    <source>
        <dbReference type="Google" id="ProtNLM"/>
    </source>
</evidence>
<evidence type="ECO:0000259" key="4">
    <source>
        <dbReference type="Pfam" id="PF17482"/>
    </source>
</evidence>
<dbReference type="Gene3D" id="3.40.50.11780">
    <property type="match status" value="2"/>
</dbReference>
<dbReference type="KEGG" id="spac:B1H29_04580"/>
<dbReference type="Pfam" id="PF17482">
    <property type="entry name" value="Phage_sheath_1C"/>
    <property type="match status" value="1"/>
</dbReference>
<protein>
    <recommendedName>
        <fullName evidence="7">Phage tail protein</fullName>
    </recommendedName>
</protein>
<dbReference type="InterPro" id="IPR020287">
    <property type="entry name" value="Tail_sheath_C"/>
</dbReference>
<evidence type="ECO:0000313" key="6">
    <source>
        <dbReference type="Proteomes" id="UP000189443"/>
    </source>
</evidence>
<feature type="compositionally biased region" description="Gly residues" evidence="2">
    <location>
        <begin position="142"/>
        <end position="158"/>
    </location>
</feature>
<accession>A0A1S6J3F8</accession>
<evidence type="ECO:0000313" key="5">
    <source>
        <dbReference type="EMBL" id="AQS66296.1"/>
    </source>
</evidence>
<evidence type="ECO:0000256" key="2">
    <source>
        <dbReference type="SAM" id="MobiDB-lite"/>
    </source>
</evidence>
<evidence type="ECO:0000256" key="1">
    <source>
        <dbReference type="ARBA" id="ARBA00008005"/>
    </source>
</evidence>
<feature type="domain" description="Tail sheath protein subtilisin-like" evidence="3">
    <location>
        <begin position="306"/>
        <end position="494"/>
    </location>
</feature>
<dbReference type="AlphaFoldDB" id="A0A1S6J3F8"/>
<feature type="region of interest" description="Disordered" evidence="2">
    <location>
        <begin position="97"/>
        <end position="201"/>
    </location>
</feature>
<dbReference type="Pfam" id="PF04984">
    <property type="entry name" value="Phage_sheath_1"/>
    <property type="match status" value="1"/>
</dbReference>
<dbReference type="PANTHER" id="PTHR35861:SF1">
    <property type="entry name" value="PHAGE TAIL SHEATH PROTEIN"/>
    <property type="match status" value="1"/>
</dbReference>
<evidence type="ECO:0000259" key="3">
    <source>
        <dbReference type="Pfam" id="PF04984"/>
    </source>
</evidence>
<name>A0A1S6J3F8_9ACTN</name>
<dbReference type="InterPro" id="IPR052042">
    <property type="entry name" value="Tail_sheath_structural"/>
</dbReference>
<dbReference type="RefSeq" id="WP_055420988.1">
    <property type="nucleotide sequence ID" value="NZ_CP019724.1"/>
</dbReference>